<evidence type="ECO:0000313" key="3">
    <source>
        <dbReference type="Proteomes" id="UP000184476"/>
    </source>
</evidence>
<proteinExistence type="predicted"/>
<gene>
    <name evidence="2" type="ORF">SAMN05444392_11452</name>
</gene>
<evidence type="ECO:0000256" key="1">
    <source>
        <dbReference type="SAM" id="Phobius"/>
    </source>
</evidence>
<dbReference type="STRING" id="112248.SAMN05444392_11452"/>
<name>A0A1M5AJS2_9BACL</name>
<keyword evidence="1" id="KW-0812">Transmembrane</keyword>
<keyword evidence="1" id="KW-1133">Transmembrane helix</keyword>
<sequence length="220" mass="24139">MMNNSSVDKKVKERINELFAGVGSSQALFELKEELSTNIKEKVADFQSRGMDEQQSLQEAMISLGDLSELVEEMRQLGQNQAKQKVYSTRAAQISTIGIVVGVLLILFGGLVCTMLFFQTSETISAVGPLIFVVLGGAITTYSVLTRETKKCYGMNKIRATIYAAAVGTGLFGFFVSIMTYAGMGKIYTAIAPFMVFFMISVGVILYLILTEVDRKKENS</sequence>
<reference evidence="2 3" key="1">
    <citation type="submission" date="2016-11" db="EMBL/GenBank/DDBJ databases">
        <authorList>
            <person name="Jaros S."/>
            <person name="Januszkiewicz K."/>
            <person name="Wedrychowicz H."/>
        </authorList>
    </citation>
    <scope>NUCLEOTIDE SEQUENCE [LARGE SCALE GENOMIC DNA]</scope>
    <source>
        <strain evidence="2 3">DSM 44666</strain>
    </source>
</reference>
<dbReference type="AlphaFoldDB" id="A0A1M5AJS2"/>
<evidence type="ECO:0000313" key="2">
    <source>
        <dbReference type="EMBL" id="SHF30550.1"/>
    </source>
</evidence>
<keyword evidence="3" id="KW-1185">Reference proteome</keyword>
<feature type="transmembrane region" description="Helical" evidence="1">
    <location>
        <begin position="124"/>
        <end position="146"/>
    </location>
</feature>
<dbReference type="Proteomes" id="UP000184476">
    <property type="component" value="Unassembled WGS sequence"/>
</dbReference>
<protein>
    <submittedName>
        <fullName evidence="2">Uncharacterized protein</fullName>
    </submittedName>
</protein>
<dbReference type="InterPro" id="IPR047928">
    <property type="entry name" value="Perm_prefix_1"/>
</dbReference>
<dbReference type="RefSeq" id="WP_073157230.1">
    <property type="nucleotide sequence ID" value="NZ_FQVL01000014.1"/>
</dbReference>
<keyword evidence="1" id="KW-0472">Membrane</keyword>
<feature type="transmembrane region" description="Helical" evidence="1">
    <location>
        <begin position="158"/>
        <end position="181"/>
    </location>
</feature>
<organism evidence="2 3">
    <name type="scientific">Seinonella peptonophila</name>
    <dbReference type="NCBI Taxonomy" id="112248"/>
    <lineage>
        <taxon>Bacteria</taxon>
        <taxon>Bacillati</taxon>
        <taxon>Bacillota</taxon>
        <taxon>Bacilli</taxon>
        <taxon>Bacillales</taxon>
        <taxon>Thermoactinomycetaceae</taxon>
        <taxon>Seinonella</taxon>
    </lineage>
</organism>
<accession>A0A1M5AJS2</accession>
<feature type="transmembrane region" description="Helical" evidence="1">
    <location>
        <begin position="187"/>
        <end position="210"/>
    </location>
</feature>
<feature type="transmembrane region" description="Helical" evidence="1">
    <location>
        <begin position="94"/>
        <end position="118"/>
    </location>
</feature>
<dbReference type="OrthoDB" id="2963492at2"/>
<dbReference type="EMBL" id="FQVL01000014">
    <property type="protein sequence ID" value="SHF30550.1"/>
    <property type="molecule type" value="Genomic_DNA"/>
</dbReference>
<dbReference type="NCBIfam" id="NF038403">
    <property type="entry name" value="perm_prefix_1"/>
    <property type="match status" value="1"/>
</dbReference>